<proteinExistence type="predicted"/>
<dbReference type="GeneID" id="24917350"/>
<evidence type="ECO:0000313" key="3">
    <source>
        <dbReference type="Proteomes" id="UP000008312"/>
    </source>
</evidence>
<sequence length="161" mass="18934">MNLISLFDLDEEDRLCIERGEIPKKKKKHHKTSRPAEVLSEGSEDEDDNVEFEAPIERRMLNRKHRNYLSSQGFGMMSEDDMSQRHMFDHVDEKLSAMHVDKPEEAEVDVSDVDNDWEEEAARSRLKDLSKKLVVPERQKKVKVFKPKYKKMNGEVYGQLK</sequence>
<name>D8LUS5_BLAHO</name>
<evidence type="ECO:0000313" key="2">
    <source>
        <dbReference type="EMBL" id="CBK19564.2"/>
    </source>
</evidence>
<dbReference type="EMBL" id="FN668638">
    <property type="protein sequence ID" value="CBK19564.2"/>
    <property type="molecule type" value="Genomic_DNA"/>
</dbReference>
<reference evidence="2" key="1">
    <citation type="submission" date="2010-02" db="EMBL/GenBank/DDBJ databases">
        <title>Sequencing and annotation of the Blastocystis hominis genome.</title>
        <authorList>
            <person name="Wincker P."/>
        </authorList>
    </citation>
    <scope>NUCLEOTIDE SEQUENCE</scope>
    <source>
        <strain evidence="2">Singapore isolate B</strain>
    </source>
</reference>
<feature type="compositionally biased region" description="Basic residues" evidence="1">
    <location>
        <begin position="24"/>
        <end position="33"/>
    </location>
</feature>
<dbReference type="Proteomes" id="UP000008312">
    <property type="component" value="Unassembled WGS sequence"/>
</dbReference>
<accession>D8LUS5</accession>
<organism evidence="2">
    <name type="scientific">Blastocystis hominis</name>
    <dbReference type="NCBI Taxonomy" id="12968"/>
    <lineage>
        <taxon>Eukaryota</taxon>
        <taxon>Sar</taxon>
        <taxon>Stramenopiles</taxon>
        <taxon>Bigyra</taxon>
        <taxon>Opalozoa</taxon>
        <taxon>Opalinata</taxon>
        <taxon>Blastocystidae</taxon>
        <taxon>Blastocystis</taxon>
    </lineage>
</organism>
<dbReference type="AlphaFoldDB" id="D8LUS5"/>
<evidence type="ECO:0000256" key="1">
    <source>
        <dbReference type="SAM" id="MobiDB-lite"/>
    </source>
</evidence>
<protein>
    <submittedName>
        <fullName evidence="2">Uncharacterized protein</fullName>
    </submittedName>
</protein>
<dbReference type="InParanoid" id="D8LUS5"/>
<keyword evidence="3" id="KW-1185">Reference proteome</keyword>
<feature type="region of interest" description="Disordered" evidence="1">
    <location>
        <begin position="19"/>
        <end position="49"/>
    </location>
</feature>
<gene>
    <name evidence="2" type="ORF">GSBLH_T00000027001</name>
</gene>
<dbReference type="RefSeq" id="XP_012893612.1">
    <property type="nucleotide sequence ID" value="XM_013038158.1"/>
</dbReference>